<keyword evidence="2" id="KW-0812">Transmembrane</keyword>
<dbReference type="SUPFAM" id="SSF49464">
    <property type="entry name" value="Carboxypeptidase regulatory domain-like"/>
    <property type="match status" value="1"/>
</dbReference>
<dbReference type="PANTHER" id="PTHR30069">
    <property type="entry name" value="TONB-DEPENDENT OUTER MEMBRANE RECEPTOR"/>
    <property type="match status" value="1"/>
</dbReference>
<dbReference type="PANTHER" id="PTHR30069:SF29">
    <property type="entry name" value="HEMOGLOBIN AND HEMOGLOBIN-HAPTOGLOBIN-BINDING PROTEIN 1-RELATED"/>
    <property type="match status" value="1"/>
</dbReference>
<evidence type="ECO:0000256" key="1">
    <source>
        <dbReference type="ARBA" id="ARBA00022729"/>
    </source>
</evidence>
<sequence length="1066" mass="119233">MKNVKLIHILNFGKKTKNLTLLCALAAINNSTHAATEFVTLNTGQIELENQKNNQQEIIVSGRIVDVNGNPLKGVTVAEKGKRNQQKTEQDGTYQIKVSSSSSLVYTYIGYETLERAVQGKSVHDITMKLGISDLNEVVVIGYTSQKKSLLTGAVSTMKVDETLNTIPTTSAGNLLIGKLPGVNVSTVNAIPGSQPSISIRTGSSLNDQNVTYVIDGVVRGAGDFNNLSPNEIDDITVLKDASSAAIYGSRSAGGVILVTTKKGSLGKPTFNFSTGYSIDTRTKNMGLTSAVQAGELYSRINGSADPAGWAWSQEELDHYKNINNGWGYDQLADVWQNPTTQTNNLSVNGGSEKVRYFGAGSYVKQKGFLEPMTYDKYNVRMNVTADITKDLEIFTGFALYNDMTGRIADNADPADTYGKLRIWQPDQPVYTNNGQFIDYGWIGNVGARVTGASGYDKENHLKPQLILSGTYKAPFLKGLSAKAMYSRSWANNMRNRFFTNYDMMVMKRSGTNNRIVSTDDNDITGVRRSTWVGKDFIERKSTWSDDKQFNMQLNYANVFNENHRVSAALVTEWYEGAGSGVTGGRETFPVYRTDQFWAASGARADTWGDGDTDWVSGRMSYIGQFNYTYANKYLFNFSFREDGSMNFAPEQRWGFFPAGSVGWVISEENFFNKSIVQTLKLRGSIGLTGNDAVGGWQWQQSYQSGSSAYFGTSPSRSVGLTYGNVVNPNLTWEKALSYNFGMDMNFLKKWNLSADYWFRNSYDILGNRQNTLPSTYSLSMPAENYGEIDAQGMDLQLGYRDGDDKVSYFANLTMSYGWNKVIKQDYAENAQWIDIPVGKSRSNITGWAFDQIIRTQEQLDAFNQANPKYKHNGLSPELGMMVYKDLNGPDGVPDGIINDWDRVMLRSKNFPVIFGLNLGISWKGFHLETMLSGRLGEKKWMSDLAGGVEWNRMWDQWYDDSWTSENPNATLPKRIGANNAKTYQTNSEYWLKDASFMRMKYLTLSYNLPKNGAFYNKVFENVRLFATGTNLFVLSKFNKYYDPEIGNGNAFPVLRSYNFGIDVKF</sequence>
<name>A0ABW5YYU0_9SPHI</name>
<comment type="caution">
    <text evidence="5">The sequence shown here is derived from an EMBL/GenBank/DDBJ whole genome shotgun (WGS) entry which is preliminary data.</text>
</comment>
<keyword evidence="2" id="KW-0998">Cell outer membrane</keyword>
<dbReference type="Pfam" id="PF07715">
    <property type="entry name" value="Plug"/>
    <property type="match status" value="1"/>
</dbReference>
<dbReference type="Gene3D" id="2.170.130.10">
    <property type="entry name" value="TonB-dependent receptor, plug domain"/>
    <property type="match status" value="1"/>
</dbReference>
<dbReference type="Gene3D" id="2.60.40.1120">
    <property type="entry name" value="Carboxypeptidase-like, regulatory domain"/>
    <property type="match status" value="1"/>
</dbReference>
<keyword evidence="6" id="KW-1185">Reference proteome</keyword>
<keyword evidence="2" id="KW-0813">Transport</keyword>
<accession>A0ABW5YYU0</accession>
<dbReference type="InterPro" id="IPR023997">
    <property type="entry name" value="TonB-dep_OMP_SusC/RagA_CS"/>
</dbReference>
<proteinExistence type="inferred from homology"/>
<feature type="signal peptide" evidence="3">
    <location>
        <begin position="1"/>
        <end position="34"/>
    </location>
</feature>
<keyword evidence="2" id="KW-0472">Membrane</keyword>
<evidence type="ECO:0000256" key="2">
    <source>
        <dbReference type="PROSITE-ProRule" id="PRU01360"/>
    </source>
</evidence>
<dbReference type="InterPro" id="IPR012910">
    <property type="entry name" value="Plug_dom"/>
</dbReference>
<dbReference type="Proteomes" id="UP001597509">
    <property type="component" value="Unassembled WGS sequence"/>
</dbReference>
<dbReference type="SUPFAM" id="SSF56935">
    <property type="entry name" value="Porins"/>
    <property type="match status" value="1"/>
</dbReference>
<dbReference type="Pfam" id="PF13715">
    <property type="entry name" value="CarbopepD_reg_2"/>
    <property type="match status" value="1"/>
</dbReference>
<gene>
    <name evidence="5" type="ORF">ACFS6I_12600</name>
</gene>
<dbReference type="InterPro" id="IPR037066">
    <property type="entry name" value="Plug_dom_sf"/>
</dbReference>
<evidence type="ECO:0000313" key="5">
    <source>
        <dbReference type="EMBL" id="MFD2904772.1"/>
    </source>
</evidence>
<dbReference type="RefSeq" id="WP_380921032.1">
    <property type="nucleotide sequence ID" value="NZ_JBHUPE010000005.1"/>
</dbReference>
<evidence type="ECO:0000313" key="6">
    <source>
        <dbReference type="Proteomes" id="UP001597509"/>
    </source>
</evidence>
<keyword evidence="1 3" id="KW-0732">Signal</keyword>
<feature type="chain" id="PRO_5046008935" evidence="3">
    <location>
        <begin position="35"/>
        <end position="1066"/>
    </location>
</feature>
<dbReference type="InterPro" id="IPR008969">
    <property type="entry name" value="CarboxyPept-like_regulatory"/>
</dbReference>
<dbReference type="PROSITE" id="PS52016">
    <property type="entry name" value="TONB_DEPENDENT_REC_3"/>
    <property type="match status" value="1"/>
</dbReference>
<organism evidence="5 6">
    <name type="scientific">Sphingobacterium anhuiense</name>
    <dbReference type="NCBI Taxonomy" id="493780"/>
    <lineage>
        <taxon>Bacteria</taxon>
        <taxon>Pseudomonadati</taxon>
        <taxon>Bacteroidota</taxon>
        <taxon>Sphingobacteriia</taxon>
        <taxon>Sphingobacteriales</taxon>
        <taxon>Sphingobacteriaceae</taxon>
        <taxon>Sphingobacterium</taxon>
    </lineage>
</organism>
<comment type="subcellular location">
    <subcellularLocation>
        <location evidence="2">Cell outer membrane</location>
        <topology evidence="2">Multi-pass membrane protein</topology>
    </subcellularLocation>
</comment>
<reference evidence="6" key="1">
    <citation type="journal article" date="2019" name="Int. J. Syst. Evol. Microbiol.">
        <title>The Global Catalogue of Microorganisms (GCM) 10K type strain sequencing project: providing services to taxonomists for standard genome sequencing and annotation.</title>
        <authorList>
            <consortium name="The Broad Institute Genomics Platform"/>
            <consortium name="The Broad Institute Genome Sequencing Center for Infectious Disease"/>
            <person name="Wu L."/>
            <person name="Ma J."/>
        </authorList>
    </citation>
    <scope>NUCLEOTIDE SEQUENCE [LARGE SCALE GENOMIC DNA]</scope>
    <source>
        <strain evidence="6">KCTC 22209</strain>
    </source>
</reference>
<feature type="domain" description="TonB-dependent receptor plug" evidence="4">
    <location>
        <begin position="151"/>
        <end position="256"/>
    </location>
</feature>
<comment type="similarity">
    <text evidence="2">Belongs to the TonB-dependent receptor family.</text>
</comment>
<evidence type="ECO:0000259" key="4">
    <source>
        <dbReference type="Pfam" id="PF07715"/>
    </source>
</evidence>
<keyword evidence="2" id="KW-1134">Transmembrane beta strand</keyword>
<dbReference type="EMBL" id="JBHUPE010000005">
    <property type="protein sequence ID" value="MFD2904772.1"/>
    <property type="molecule type" value="Genomic_DNA"/>
</dbReference>
<dbReference type="InterPro" id="IPR023996">
    <property type="entry name" value="TonB-dep_OMP_SusC/RagA"/>
</dbReference>
<dbReference type="InterPro" id="IPR039426">
    <property type="entry name" value="TonB-dep_rcpt-like"/>
</dbReference>
<evidence type="ECO:0000256" key="3">
    <source>
        <dbReference type="SAM" id="SignalP"/>
    </source>
</evidence>
<dbReference type="NCBIfam" id="TIGR04057">
    <property type="entry name" value="SusC_RagA_signa"/>
    <property type="match status" value="1"/>
</dbReference>
<dbReference type="NCBIfam" id="TIGR04056">
    <property type="entry name" value="OMP_RagA_SusC"/>
    <property type="match status" value="1"/>
</dbReference>
<protein>
    <submittedName>
        <fullName evidence="5">SusC/RagA family TonB-linked outer membrane protein</fullName>
    </submittedName>
</protein>